<dbReference type="GO" id="GO:0007339">
    <property type="term" value="P:binding of sperm to zona pellucida"/>
    <property type="evidence" value="ECO:0007669"/>
    <property type="project" value="InterPro"/>
</dbReference>
<dbReference type="Pfam" id="PF20626">
    <property type="entry name" value="EGF_Sp38_C"/>
    <property type="match status" value="1"/>
</dbReference>
<protein>
    <submittedName>
        <fullName evidence="3">Zona pellucida-binding 2</fullName>
    </submittedName>
</protein>
<evidence type="ECO:0000313" key="4">
    <source>
        <dbReference type="Proteomes" id="UP001295444"/>
    </source>
</evidence>
<evidence type="ECO:0000256" key="1">
    <source>
        <dbReference type="SAM" id="MobiDB-lite"/>
    </source>
</evidence>
<name>A0AAD1SKH1_PELCU</name>
<reference evidence="3" key="1">
    <citation type="submission" date="2022-03" db="EMBL/GenBank/DDBJ databases">
        <authorList>
            <person name="Alioto T."/>
            <person name="Alioto T."/>
            <person name="Gomez Garrido J."/>
        </authorList>
    </citation>
    <scope>NUCLEOTIDE SEQUENCE</scope>
</reference>
<proteinExistence type="predicted"/>
<gene>
    <name evidence="3" type="ORF">PECUL_23A025801</name>
</gene>
<evidence type="ECO:0000259" key="2">
    <source>
        <dbReference type="Pfam" id="PF20626"/>
    </source>
</evidence>
<dbReference type="GO" id="GO:0005576">
    <property type="term" value="C:extracellular region"/>
    <property type="evidence" value="ECO:0007669"/>
    <property type="project" value="InterPro"/>
</dbReference>
<evidence type="ECO:0000313" key="3">
    <source>
        <dbReference type="EMBL" id="CAH2302270.1"/>
    </source>
</evidence>
<dbReference type="GO" id="GO:0001675">
    <property type="term" value="P:acrosome assembly"/>
    <property type="evidence" value="ECO:0007669"/>
    <property type="project" value="TreeGrafter"/>
</dbReference>
<dbReference type="GO" id="GO:0002199">
    <property type="term" value="C:zona pellucida receptor complex"/>
    <property type="evidence" value="ECO:0007669"/>
    <property type="project" value="TreeGrafter"/>
</dbReference>
<organism evidence="3 4">
    <name type="scientific">Pelobates cultripes</name>
    <name type="common">Western spadefoot toad</name>
    <dbReference type="NCBI Taxonomy" id="61616"/>
    <lineage>
        <taxon>Eukaryota</taxon>
        <taxon>Metazoa</taxon>
        <taxon>Chordata</taxon>
        <taxon>Craniata</taxon>
        <taxon>Vertebrata</taxon>
        <taxon>Euteleostomi</taxon>
        <taxon>Amphibia</taxon>
        <taxon>Batrachia</taxon>
        <taxon>Anura</taxon>
        <taxon>Pelobatoidea</taxon>
        <taxon>Pelobatidae</taxon>
        <taxon>Pelobates</taxon>
    </lineage>
</organism>
<dbReference type="AlphaFoldDB" id="A0AAD1SKH1"/>
<dbReference type="Proteomes" id="UP001295444">
    <property type="component" value="Chromosome 06"/>
</dbReference>
<sequence>MGDGSAPMCTLSVKSDVYYRVQSSTFGGVQKAGVHGTHTRRNKQEAPRANPLPSSLTPLMYQYLRYREPDYSYQINVRYATLACHQLANSQFFEGLLSTVRGLIDGLTCELTNFYHSCHAIKEPEEKLQNELFLSFRVDPFGKGWEEICSEIMYDCEDETNARVQKARDLIEKFFIRQPNVLKNEFGDPTKIYYIEHSIEITRIDNCRSGFGKNEITHNDCANCCVVCDPNTFNSMNNVHCQVCNDIRIPYYGATTC</sequence>
<accession>A0AAD1SKH1</accession>
<keyword evidence="4" id="KW-1185">Reference proteome</keyword>
<dbReference type="GO" id="GO:0001669">
    <property type="term" value="C:acrosomal vesicle"/>
    <property type="evidence" value="ECO:0007669"/>
    <property type="project" value="TreeGrafter"/>
</dbReference>
<dbReference type="PANTHER" id="PTHR15443:SF4">
    <property type="entry name" value="ZONA PELLUCIDA-BINDING PROTEIN 2"/>
    <property type="match status" value="1"/>
</dbReference>
<dbReference type="InterPro" id="IPR048805">
    <property type="entry name" value="ZPBP1/2_C"/>
</dbReference>
<feature type="region of interest" description="Disordered" evidence="1">
    <location>
        <begin position="30"/>
        <end position="53"/>
    </location>
</feature>
<feature type="domain" description="Zona-pellucida-binding protein 1/2 C-terminal" evidence="2">
    <location>
        <begin position="207"/>
        <end position="257"/>
    </location>
</feature>
<dbReference type="InterPro" id="IPR010857">
    <property type="entry name" value="Sp38-bd"/>
</dbReference>
<dbReference type="EMBL" id="OW240917">
    <property type="protein sequence ID" value="CAH2302270.1"/>
    <property type="molecule type" value="Genomic_DNA"/>
</dbReference>
<dbReference type="PANTHER" id="PTHR15443">
    <property type="entry name" value="ZONA PELLUCIDA BINDING PROTEIN SP38"/>
    <property type="match status" value="1"/>
</dbReference>